<sequence>MNKDMDISLFEQKETEQQFIFTISDSIVLEQLYGFLKYQFLLYNQEEPYKECFDSVLKRISECVSFKDIEEIAEEKSYPCFQRSVIDDEIEENDWHWLKVEYSIWLMFAEGKIFMEAYNNFLRFIEHQVRVSGYKWSISGAFRCFIH</sequence>
<reference evidence="1 2" key="1">
    <citation type="submission" date="2024-08" db="EMBL/GenBank/DDBJ databases">
        <title>Two novel Cytobacillus novel species.</title>
        <authorList>
            <person name="Liu G."/>
        </authorList>
    </citation>
    <scope>NUCLEOTIDE SEQUENCE [LARGE SCALE GENOMIC DNA]</scope>
    <source>
        <strain evidence="1 2">FJAT-53684</strain>
    </source>
</reference>
<proteinExistence type="predicted"/>
<gene>
    <name evidence="1" type="ORF">ACFYKT_18190</name>
</gene>
<keyword evidence="2" id="KW-1185">Reference proteome</keyword>
<organism evidence="1 2">
    <name type="scientific">Cytobacillus mangrovibacter</name>
    <dbReference type="NCBI Taxonomy" id="3299024"/>
    <lineage>
        <taxon>Bacteria</taxon>
        <taxon>Bacillati</taxon>
        <taxon>Bacillota</taxon>
        <taxon>Bacilli</taxon>
        <taxon>Bacillales</taxon>
        <taxon>Bacillaceae</taxon>
        <taxon>Cytobacillus</taxon>
    </lineage>
</organism>
<evidence type="ECO:0000313" key="2">
    <source>
        <dbReference type="Proteomes" id="UP001601058"/>
    </source>
</evidence>
<comment type="caution">
    <text evidence="1">The sequence shown here is derived from an EMBL/GenBank/DDBJ whole genome shotgun (WGS) entry which is preliminary data.</text>
</comment>
<accession>A0ABW6K252</accession>
<name>A0ABW6K252_9BACI</name>
<protein>
    <submittedName>
        <fullName evidence="1">Uncharacterized protein</fullName>
    </submittedName>
</protein>
<dbReference type="EMBL" id="JBIACJ010000012">
    <property type="protein sequence ID" value="MFE8698256.1"/>
    <property type="molecule type" value="Genomic_DNA"/>
</dbReference>
<evidence type="ECO:0000313" key="1">
    <source>
        <dbReference type="EMBL" id="MFE8698256.1"/>
    </source>
</evidence>
<dbReference type="Proteomes" id="UP001601058">
    <property type="component" value="Unassembled WGS sequence"/>
</dbReference>
<dbReference type="RefSeq" id="WP_389222477.1">
    <property type="nucleotide sequence ID" value="NZ_JBIACJ010000012.1"/>
</dbReference>